<dbReference type="InterPro" id="IPR016181">
    <property type="entry name" value="Acyl_CoA_acyltransferase"/>
</dbReference>
<comment type="caution">
    <text evidence="4">The sequence shown here is derived from an EMBL/GenBank/DDBJ whole genome shotgun (WGS) entry which is preliminary data.</text>
</comment>
<evidence type="ECO:0000256" key="1">
    <source>
        <dbReference type="ARBA" id="ARBA00022679"/>
    </source>
</evidence>
<dbReference type="GO" id="GO:0016746">
    <property type="term" value="F:acyltransferase activity"/>
    <property type="evidence" value="ECO:0007669"/>
    <property type="project" value="UniProtKB-KW"/>
</dbReference>
<dbReference type="InterPro" id="IPR000182">
    <property type="entry name" value="GNAT_dom"/>
</dbReference>
<dbReference type="CDD" id="cd04301">
    <property type="entry name" value="NAT_SF"/>
    <property type="match status" value="1"/>
</dbReference>
<keyword evidence="1 4" id="KW-0808">Transferase</keyword>
<evidence type="ECO:0000313" key="4">
    <source>
        <dbReference type="EMBL" id="MFD2460715.1"/>
    </source>
</evidence>
<evidence type="ECO:0000259" key="3">
    <source>
        <dbReference type="PROSITE" id="PS51186"/>
    </source>
</evidence>
<dbReference type="PANTHER" id="PTHR43877">
    <property type="entry name" value="AMINOALKYLPHOSPHONATE N-ACETYLTRANSFERASE-RELATED-RELATED"/>
    <property type="match status" value="1"/>
</dbReference>
<sequence>MDRELGHPGLVTPLRLTVADAGEVLTLQRAAYLDEVRIYRDVDLPPVLDTLADARAALADPASVTWGARDGGRLVACIRAVVDGAQCWFYRLVVAPDRQGEGLGSALLLAAEAAAPPEVTTFRLNTGSKSTGPLRLYPKLGYRETHRTPEHDHELVHFEKFRA</sequence>
<dbReference type="Gene3D" id="3.40.630.30">
    <property type="match status" value="1"/>
</dbReference>
<evidence type="ECO:0000256" key="2">
    <source>
        <dbReference type="ARBA" id="ARBA00023315"/>
    </source>
</evidence>
<feature type="domain" description="N-acetyltransferase" evidence="3">
    <location>
        <begin position="22"/>
        <end position="163"/>
    </location>
</feature>
<dbReference type="PANTHER" id="PTHR43877:SF2">
    <property type="entry name" value="AMINOALKYLPHOSPHONATE N-ACETYLTRANSFERASE-RELATED"/>
    <property type="match status" value="1"/>
</dbReference>
<evidence type="ECO:0000313" key="5">
    <source>
        <dbReference type="Proteomes" id="UP001597419"/>
    </source>
</evidence>
<dbReference type="SUPFAM" id="SSF55729">
    <property type="entry name" value="Acyl-CoA N-acyltransferases (Nat)"/>
    <property type="match status" value="1"/>
</dbReference>
<organism evidence="4 5">
    <name type="scientific">Amycolatopsis samaneae</name>
    <dbReference type="NCBI Taxonomy" id="664691"/>
    <lineage>
        <taxon>Bacteria</taxon>
        <taxon>Bacillati</taxon>
        <taxon>Actinomycetota</taxon>
        <taxon>Actinomycetes</taxon>
        <taxon>Pseudonocardiales</taxon>
        <taxon>Pseudonocardiaceae</taxon>
        <taxon>Amycolatopsis</taxon>
    </lineage>
</organism>
<dbReference type="Proteomes" id="UP001597419">
    <property type="component" value="Unassembled WGS sequence"/>
</dbReference>
<reference evidence="5" key="1">
    <citation type="journal article" date="2019" name="Int. J. Syst. Evol. Microbiol.">
        <title>The Global Catalogue of Microorganisms (GCM) 10K type strain sequencing project: providing services to taxonomists for standard genome sequencing and annotation.</title>
        <authorList>
            <consortium name="The Broad Institute Genomics Platform"/>
            <consortium name="The Broad Institute Genome Sequencing Center for Infectious Disease"/>
            <person name="Wu L."/>
            <person name="Ma J."/>
        </authorList>
    </citation>
    <scope>NUCLEOTIDE SEQUENCE [LARGE SCALE GENOMIC DNA]</scope>
    <source>
        <strain evidence="5">CGMCC 4.7643</strain>
    </source>
</reference>
<dbReference type="EC" id="2.3.1.-" evidence="4"/>
<dbReference type="PROSITE" id="PS51186">
    <property type="entry name" value="GNAT"/>
    <property type="match status" value="1"/>
</dbReference>
<keyword evidence="5" id="KW-1185">Reference proteome</keyword>
<protein>
    <submittedName>
        <fullName evidence="4">GNAT family N-acetyltransferase</fullName>
        <ecNumber evidence="4">2.3.1.-</ecNumber>
    </submittedName>
</protein>
<accession>A0ABW5GIN3</accession>
<proteinExistence type="predicted"/>
<keyword evidence="2 4" id="KW-0012">Acyltransferase</keyword>
<dbReference type="EMBL" id="JBHUKU010000009">
    <property type="protein sequence ID" value="MFD2460715.1"/>
    <property type="molecule type" value="Genomic_DNA"/>
</dbReference>
<dbReference type="RefSeq" id="WP_345394169.1">
    <property type="nucleotide sequence ID" value="NZ_BAABHG010000006.1"/>
</dbReference>
<name>A0ABW5GIN3_9PSEU</name>
<dbReference type="Pfam" id="PF13508">
    <property type="entry name" value="Acetyltransf_7"/>
    <property type="match status" value="1"/>
</dbReference>
<gene>
    <name evidence="4" type="ORF">ACFSYJ_19070</name>
</gene>
<dbReference type="InterPro" id="IPR050832">
    <property type="entry name" value="Bact_Acetyltransf"/>
</dbReference>